<feature type="compositionally biased region" description="Basic residues" evidence="1">
    <location>
        <begin position="72"/>
        <end position="82"/>
    </location>
</feature>
<evidence type="ECO:0000256" key="1">
    <source>
        <dbReference type="SAM" id="MobiDB-lite"/>
    </source>
</evidence>
<name>A0A1E7ET42_9STRA</name>
<dbReference type="AlphaFoldDB" id="A0A1E7ET42"/>
<feature type="compositionally biased region" description="Basic residues" evidence="1">
    <location>
        <begin position="199"/>
        <end position="210"/>
    </location>
</feature>
<evidence type="ECO:0000313" key="3">
    <source>
        <dbReference type="Proteomes" id="UP000095751"/>
    </source>
</evidence>
<accession>A0A1E7ET42</accession>
<protein>
    <submittedName>
        <fullName evidence="2">Uncharacterized protein</fullName>
    </submittedName>
</protein>
<reference evidence="2 3" key="1">
    <citation type="submission" date="2016-09" db="EMBL/GenBank/DDBJ databases">
        <title>Extensive genetic diversity and differential bi-allelic expression allows diatom success in the polar Southern Ocean.</title>
        <authorList>
            <consortium name="DOE Joint Genome Institute"/>
            <person name="Mock T."/>
            <person name="Otillar R.P."/>
            <person name="Strauss J."/>
            <person name="Dupont C."/>
            <person name="Frickenhaus S."/>
            <person name="Maumus F."/>
            <person name="Mcmullan M."/>
            <person name="Sanges R."/>
            <person name="Schmutz J."/>
            <person name="Toseland A."/>
            <person name="Valas R."/>
            <person name="Veluchamy A."/>
            <person name="Ward B.J."/>
            <person name="Allen A."/>
            <person name="Barry K."/>
            <person name="Falciatore A."/>
            <person name="Ferrante M."/>
            <person name="Fortunato A.E."/>
            <person name="Gloeckner G."/>
            <person name="Gruber A."/>
            <person name="Hipkin R."/>
            <person name="Janech M."/>
            <person name="Kroth P."/>
            <person name="Leese F."/>
            <person name="Lindquist E."/>
            <person name="Lyon B.R."/>
            <person name="Martin J."/>
            <person name="Mayer C."/>
            <person name="Parker M."/>
            <person name="Quesneville H."/>
            <person name="Raymond J."/>
            <person name="Uhlig C."/>
            <person name="Valentin K.U."/>
            <person name="Worden A.Z."/>
            <person name="Armbrust E.V."/>
            <person name="Bowler C."/>
            <person name="Green B."/>
            <person name="Moulton V."/>
            <person name="Van Oosterhout C."/>
            <person name="Grigoriev I."/>
        </authorList>
    </citation>
    <scope>NUCLEOTIDE SEQUENCE [LARGE SCALE GENOMIC DNA]</scope>
    <source>
        <strain evidence="2 3">CCMP1102</strain>
    </source>
</reference>
<organism evidence="2 3">
    <name type="scientific">Fragilariopsis cylindrus CCMP1102</name>
    <dbReference type="NCBI Taxonomy" id="635003"/>
    <lineage>
        <taxon>Eukaryota</taxon>
        <taxon>Sar</taxon>
        <taxon>Stramenopiles</taxon>
        <taxon>Ochrophyta</taxon>
        <taxon>Bacillariophyta</taxon>
        <taxon>Bacillariophyceae</taxon>
        <taxon>Bacillariophycidae</taxon>
        <taxon>Bacillariales</taxon>
        <taxon>Bacillariaceae</taxon>
        <taxon>Fragilariopsis</taxon>
    </lineage>
</organism>
<evidence type="ECO:0000313" key="2">
    <source>
        <dbReference type="EMBL" id="OEU09188.1"/>
    </source>
</evidence>
<feature type="compositionally biased region" description="Low complexity" evidence="1">
    <location>
        <begin position="23"/>
        <end position="32"/>
    </location>
</feature>
<feature type="region of interest" description="Disordered" evidence="1">
    <location>
        <begin position="186"/>
        <end position="254"/>
    </location>
</feature>
<dbReference type="EMBL" id="KV784377">
    <property type="protein sequence ID" value="OEU09188.1"/>
    <property type="molecule type" value="Genomic_DNA"/>
</dbReference>
<dbReference type="InParanoid" id="A0A1E7ET42"/>
<gene>
    <name evidence="2" type="ORF">FRACYDRAFT_249108</name>
</gene>
<feature type="region of interest" description="Disordered" evidence="1">
    <location>
        <begin position="60"/>
        <end position="84"/>
    </location>
</feature>
<feature type="region of interest" description="Disordered" evidence="1">
    <location>
        <begin position="268"/>
        <end position="303"/>
    </location>
</feature>
<sequence>MTKIRKKVGSSSSSKVGDDDPTTRPSSSPSLLLKKKKTKRQRKPLISKVEGLEYETTLSTATTLQYPPPKPVSKRPSKRRKSLSTAEKIKQKFPLLPKKILIFVDQGNTLYIASIIDLIVLDLLHKQLLVKVGSTIKDKNIANANKFKLSKLPTSIEQIKIKWESTNGEEYVSRSIIKPIIDENESLSDSGSKEDGNRSRCKRKRKRKGSHSCIHSGIHSRGRRRGGTPSATATATSSDSDDDDSSVDSTSSSSASVIELNFLLRGSSGSYGRSSTSCQYTNSNASGCQPSTSQRVGVQIDSS</sequence>
<feature type="compositionally biased region" description="Basic residues" evidence="1">
    <location>
        <begin position="33"/>
        <end position="44"/>
    </location>
</feature>
<proteinExistence type="predicted"/>
<dbReference type="KEGG" id="fcy:FRACYDRAFT_249108"/>
<feature type="compositionally biased region" description="Polar residues" evidence="1">
    <location>
        <begin position="278"/>
        <end position="303"/>
    </location>
</feature>
<dbReference type="Proteomes" id="UP000095751">
    <property type="component" value="Unassembled WGS sequence"/>
</dbReference>
<keyword evidence="3" id="KW-1185">Reference proteome</keyword>
<feature type="compositionally biased region" description="Low complexity" evidence="1">
    <location>
        <begin position="268"/>
        <end position="277"/>
    </location>
</feature>
<feature type="region of interest" description="Disordered" evidence="1">
    <location>
        <begin position="1"/>
        <end position="44"/>
    </location>
</feature>